<dbReference type="Proteomes" id="UP000823046">
    <property type="component" value="Unassembled WGS sequence"/>
</dbReference>
<gene>
    <name evidence="2" type="ORF">IE077_001283</name>
</gene>
<evidence type="ECO:0000256" key="1">
    <source>
        <dbReference type="SAM" id="MobiDB-lite"/>
    </source>
</evidence>
<feature type="region of interest" description="Disordered" evidence="1">
    <location>
        <begin position="327"/>
        <end position="375"/>
    </location>
</feature>
<accession>A0ABQ7J5P5</accession>
<proteinExistence type="predicted"/>
<comment type="caution">
    <text evidence="2">The sequence shown here is derived from an EMBL/GenBank/DDBJ whole genome shotgun (WGS) entry which is preliminary data.</text>
</comment>
<dbReference type="EMBL" id="JADAQX010000849">
    <property type="protein sequence ID" value="KAF8819270.1"/>
    <property type="molecule type" value="Genomic_DNA"/>
</dbReference>
<keyword evidence="3" id="KW-1185">Reference proteome</keyword>
<feature type="compositionally biased region" description="Polar residues" evidence="1">
    <location>
        <begin position="49"/>
        <end position="59"/>
    </location>
</feature>
<sequence length="516" mass="57967">MENAMEWFALKRQEEKHYKRSSKRAPIGSSLLKKEISRSLPTVEFMKRQASSRVSSLVGKSTPHRLPSSVEKQSAGMDTFLDDEREIGVEGQDFVVYQQALSDLSEAEDIQEQEGPPFTSPNPMETSFCGSEIYYTPFAFKKQLGWSATTPSPFPSVPSYPVHTEEVASFPPPSQVTSPFPHETLPVSLLPPSTRASTPLRGTLLTRSSPPPFTNEISSSLSQAVSVNPFLSHEGPKTSNSASLRRHTYLKESLREARSHEEDSLSSLKHLSTLPLREKDPLFSSVERIEGAPTYARRAEPYETLPLGEGNSSPAFLPQMKILSEISPKPASNSSQRGKHTLDAEELAEGQPPSADTVGLQNDPPALTFRSSPLAATSTTSVSRWPQLLSPRDAPIDSRFSENSRPFVKEDKMPPFLQYSSEHRHLLEKIACLPNPVTLKNERLTQHLRVCRSIQPHLFLSVELWYRMRLLMQIYRFSLPLRRFLAELFDATFRNMDALLFLDAVHASIHRKERSQ</sequence>
<name>A0ABQ7J5P5_9APIC</name>
<organism evidence="2 3">
    <name type="scientific">Cardiosporidium cionae</name>
    <dbReference type="NCBI Taxonomy" id="476202"/>
    <lineage>
        <taxon>Eukaryota</taxon>
        <taxon>Sar</taxon>
        <taxon>Alveolata</taxon>
        <taxon>Apicomplexa</taxon>
        <taxon>Aconoidasida</taxon>
        <taxon>Nephromycida</taxon>
        <taxon>Cardiosporidium</taxon>
    </lineage>
</organism>
<reference evidence="2 3" key="1">
    <citation type="journal article" date="2020" name="bioRxiv">
        <title>Metabolic contributions of an alphaproteobacterial endosymbiont in the apicomplexan Cardiosporidium cionae.</title>
        <authorList>
            <person name="Hunter E.S."/>
            <person name="Paight C.J."/>
            <person name="Lane C.E."/>
        </authorList>
    </citation>
    <scope>NUCLEOTIDE SEQUENCE [LARGE SCALE GENOMIC DNA]</scope>
    <source>
        <strain evidence="2">ESH_2018</strain>
    </source>
</reference>
<feature type="region of interest" description="Disordered" evidence="1">
    <location>
        <begin position="49"/>
        <end position="73"/>
    </location>
</feature>
<protein>
    <submittedName>
        <fullName evidence="2">Uncharacterized protein</fullName>
    </submittedName>
</protein>
<evidence type="ECO:0000313" key="3">
    <source>
        <dbReference type="Proteomes" id="UP000823046"/>
    </source>
</evidence>
<evidence type="ECO:0000313" key="2">
    <source>
        <dbReference type="EMBL" id="KAF8819270.1"/>
    </source>
</evidence>